<dbReference type="EMBL" id="RSAS01000195">
    <property type="protein sequence ID" value="RRR75346.1"/>
    <property type="molecule type" value="Genomic_DNA"/>
</dbReference>
<comment type="caution">
    <text evidence="1">The sequence shown here is derived from an EMBL/GenBank/DDBJ whole genome shotgun (WGS) entry which is preliminary data.</text>
</comment>
<dbReference type="AlphaFoldDB" id="A0A426U5T9"/>
<organism evidence="1 2">
    <name type="scientific">Candidatus Viridilinea halotolerans</name>
    <dbReference type="NCBI Taxonomy" id="2491704"/>
    <lineage>
        <taxon>Bacteria</taxon>
        <taxon>Bacillati</taxon>
        <taxon>Chloroflexota</taxon>
        <taxon>Chloroflexia</taxon>
        <taxon>Chloroflexales</taxon>
        <taxon>Chloroflexineae</taxon>
        <taxon>Oscillochloridaceae</taxon>
        <taxon>Candidatus Viridilinea</taxon>
    </lineage>
</organism>
<sequence length="286" mass="31919">MSVGKRAALTTLDALCCDEQAALLALAHTGGMTTGQLQTICWRERSRRTAQQGLSRMEHKGLIVQHHRSVHSQDRTYRLPSLWELVRRGAGLVRKHPLSPENSASLAGRTLERAERLGAVVVALVSQTPELAGLCVTLHPSIHPDQPRHGNSDALLFLHRWLTSLEATDQPSTTPWLPTMDFDSYRGRALLIELDDGLSASGLRCQAERYARPRVWRNSTLGEEPLPLWVLSDPQRRNVIARNFGSLWGERWLSVAIPEIQLPQWTLWEGAKIVRTSSLGAVLDVC</sequence>
<evidence type="ECO:0000313" key="1">
    <source>
        <dbReference type="EMBL" id="RRR75346.1"/>
    </source>
</evidence>
<evidence type="ECO:0000313" key="2">
    <source>
        <dbReference type="Proteomes" id="UP000280307"/>
    </source>
</evidence>
<name>A0A426U5T9_9CHLR</name>
<protein>
    <submittedName>
        <fullName evidence="1">Uncharacterized protein</fullName>
    </submittedName>
</protein>
<proteinExistence type="predicted"/>
<accession>A0A426U5T9</accession>
<dbReference type="Proteomes" id="UP000280307">
    <property type="component" value="Unassembled WGS sequence"/>
</dbReference>
<dbReference type="InterPro" id="IPR036390">
    <property type="entry name" value="WH_DNA-bd_sf"/>
</dbReference>
<gene>
    <name evidence="1" type="ORF">EI684_04825</name>
</gene>
<reference evidence="1 2" key="1">
    <citation type="submission" date="2018-12" db="EMBL/GenBank/DDBJ databases">
        <title>Genome Sequence of Candidatus Viridilinea halotolerans isolated from saline sulfide-rich spring.</title>
        <authorList>
            <person name="Grouzdev D.S."/>
            <person name="Burganskaya E.I."/>
            <person name="Krutkina M.S."/>
            <person name="Sukhacheva M.V."/>
            <person name="Gorlenko V.M."/>
        </authorList>
    </citation>
    <scope>NUCLEOTIDE SEQUENCE [LARGE SCALE GENOMIC DNA]</scope>
    <source>
        <strain evidence="1">Chok-6</strain>
    </source>
</reference>
<dbReference type="SUPFAM" id="SSF46785">
    <property type="entry name" value="Winged helix' DNA-binding domain"/>
    <property type="match status" value="1"/>
</dbReference>